<comment type="function">
    <text evidence="2">Catalyzes the epimerization of the C3' and C5'positions of dTDP-6-deoxy-D-xylo-4-hexulose, forming dTDP-6-deoxy-L-lyxo-4-hexulose.</text>
</comment>
<dbReference type="InterPro" id="IPR000888">
    <property type="entry name" value="RmlC-like"/>
</dbReference>
<evidence type="ECO:0000256" key="5">
    <source>
        <dbReference type="ARBA" id="ARBA00029758"/>
    </source>
</evidence>
<gene>
    <name evidence="8" type="ORF">EWU23_04810</name>
</gene>
<evidence type="ECO:0000256" key="3">
    <source>
        <dbReference type="ARBA" id="ARBA00012098"/>
    </source>
</evidence>
<evidence type="ECO:0000256" key="7">
    <source>
        <dbReference type="ARBA" id="ARBA00033311"/>
    </source>
</evidence>
<comment type="catalytic activity">
    <reaction evidence="1">
        <text>dTDP-4-dehydro-6-deoxy-alpha-D-glucose = dTDP-4-dehydro-beta-L-rhamnose</text>
        <dbReference type="Rhea" id="RHEA:16969"/>
        <dbReference type="ChEBI" id="CHEBI:57649"/>
        <dbReference type="ChEBI" id="CHEBI:62830"/>
        <dbReference type="EC" id="5.1.3.13"/>
    </reaction>
</comment>
<accession>A0ABX0EWG3</accession>
<proteinExistence type="predicted"/>
<reference evidence="8 9" key="1">
    <citation type="submission" date="2019-02" db="EMBL/GenBank/DDBJ databases">
        <title>Genome of a new Bacteroidetes strain.</title>
        <authorList>
            <person name="Pitt A."/>
        </authorList>
    </citation>
    <scope>NUCLEOTIDE SEQUENCE [LARGE SCALE GENOMIC DNA]</scope>
    <source>
        <strain evidence="8 9">50C-KIRBA</strain>
    </source>
</reference>
<dbReference type="PANTHER" id="PTHR21047">
    <property type="entry name" value="DTDP-6-DEOXY-D-GLUCOSE-3,5 EPIMERASE"/>
    <property type="match status" value="1"/>
</dbReference>
<evidence type="ECO:0000256" key="2">
    <source>
        <dbReference type="ARBA" id="ARBA00001997"/>
    </source>
</evidence>
<evidence type="ECO:0000256" key="6">
    <source>
        <dbReference type="ARBA" id="ARBA00031424"/>
    </source>
</evidence>
<keyword evidence="9" id="KW-1185">Reference proteome</keyword>
<dbReference type="Gene3D" id="2.60.120.10">
    <property type="entry name" value="Jelly Rolls"/>
    <property type="match status" value="1"/>
</dbReference>
<protein>
    <recommendedName>
        <fullName evidence="4">dTDP-4-dehydrorhamnose 3,5-epimerase</fullName>
        <ecNumber evidence="3">5.1.3.13</ecNumber>
    </recommendedName>
    <alternativeName>
        <fullName evidence="6">Thymidine diphospho-4-keto-rhamnose 3,5-epimerase</fullName>
    </alternativeName>
    <alternativeName>
        <fullName evidence="5">dTDP-4-keto-6-deoxyglucose 3,5-epimerase</fullName>
    </alternativeName>
    <alternativeName>
        <fullName evidence="7">dTDP-6-deoxy-D-xylo-4-hexulose 3,5-epimerase</fullName>
    </alternativeName>
</protein>
<dbReference type="Pfam" id="PF00908">
    <property type="entry name" value="dTDP_sugar_isom"/>
    <property type="match status" value="1"/>
</dbReference>
<evidence type="ECO:0000256" key="4">
    <source>
        <dbReference type="ARBA" id="ARBA00019595"/>
    </source>
</evidence>
<comment type="caution">
    <text evidence="8">The sequence shown here is derived from an EMBL/GenBank/DDBJ whole genome shotgun (WGS) entry which is preliminary data.</text>
</comment>
<organism evidence="8 9">
    <name type="scientific">Aquirufa beregesia</name>
    <dbReference type="NCBI Taxonomy" id="2516556"/>
    <lineage>
        <taxon>Bacteria</taxon>
        <taxon>Pseudomonadati</taxon>
        <taxon>Bacteroidota</taxon>
        <taxon>Cytophagia</taxon>
        <taxon>Cytophagales</taxon>
        <taxon>Flectobacillaceae</taxon>
        <taxon>Aquirufa</taxon>
    </lineage>
</organism>
<dbReference type="EC" id="5.1.3.13" evidence="3"/>
<dbReference type="SUPFAM" id="SSF51182">
    <property type="entry name" value="RmlC-like cupins"/>
    <property type="match status" value="1"/>
</dbReference>
<name>A0ABX0EWG3_9BACT</name>
<dbReference type="InterPro" id="IPR014710">
    <property type="entry name" value="RmlC-like_jellyroll"/>
</dbReference>
<evidence type="ECO:0000313" key="8">
    <source>
        <dbReference type="EMBL" id="NGZ43792.1"/>
    </source>
</evidence>
<sequence length="150" mass="17437">MIEGVKITSKRVIPDDRGKIMHIMKSSDEQFSAFGEVYCSTVYPGVVKGWHMHKKMTLNYVVLKGNIKFVLYDDRPDSPTYREIQEFVMGENQYVMVTVPPFVWNGFKGVGLEEAFVINFTDIPHDAEEIVRMDPHDNDLINYNWSLKDR</sequence>
<dbReference type="Proteomes" id="UP001318301">
    <property type="component" value="Unassembled WGS sequence"/>
</dbReference>
<evidence type="ECO:0000256" key="1">
    <source>
        <dbReference type="ARBA" id="ARBA00001298"/>
    </source>
</evidence>
<evidence type="ECO:0000313" key="9">
    <source>
        <dbReference type="Proteomes" id="UP001318301"/>
    </source>
</evidence>
<dbReference type="PANTHER" id="PTHR21047:SF2">
    <property type="entry name" value="THYMIDINE DIPHOSPHO-4-KETO-RHAMNOSE 3,5-EPIMERASE"/>
    <property type="match status" value="1"/>
</dbReference>
<dbReference type="RefSeq" id="WP_166229429.1">
    <property type="nucleotide sequence ID" value="NZ_CBCSIJ010000004.1"/>
</dbReference>
<dbReference type="EMBL" id="SEWW01000002">
    <property type="protein sequence ID" value="NGZ43792.1"/>
    <property type="molecule type" value="Genomic_DNA"/>
</dbReference>
<dbReference type="InterPro" id="IPR011051">
    <property type="entry name" value="RmlC_Cupin_sf"/>
</dbReference>